<dbReference type="Proteomes" id="UP001470230">
    <property type="component" value="Unassembled WGS sequence"/>
</dbReference>
<reference evidence="2 3" key="1">
    <citation type="submission" date="2024-04" db="EMBL/GenBank/DDBJ databases">
        <title>Tritrichomonas musculus Genome.</title>
        <authorList>
            <person name="Alves-Ferreira E."/>
            <person name="Grigg M."/>
            <person name="Lorenzi H."/>
            <person name="Galac M."/>
        </authorList>
    </citation>
    <scope>NUCLEOTIDE SEQUENCE [LARGE SCALE GENOMIC DNA]</scope>
    <source>
        <strain evidence="2 3">EAF2021</strain>
    </source>
</reference>
<feature type="compositionally biased region" description="Basic and acidic residues" evidence="1">
    <location>
        <begin position="138"/>
        <end position="159"/>
    </location>
</feature>
<comment type="caution">
    <text evidence="2">The sequence shown here is derived from an EMBL/GenBank/DDBJ whole genome shotgun (WGS) entry which is preliminary data.</text>
</comment>
<organism evidence="2 3">
    <name type="scientific">Tritrichomonas musculus</name>
    <dbReference type="NCBI Taxonomy" id="1915356"/>
    <lineage>
        <taxon>Eukaryota</taxon>
        <taxon>Metamonada</taxon>
        <taxon>Parabasalia</taxon>
        <taxon>Tritrichomonadida</taxon>
        <taxon>Tritrichomonadidae</taxon>
        <taxon>Tritrichomonas</taxon>
    </lineage>
</organism>
<proteinExistence type="predicted"/>
<name>A0ABR2KIL2_9EUKA</name>
<evidence type="ECO:0000313" key="2">
    <source>
        <dbReference type="EMBL" id="KAK8889835.1"/>
    </source>
</evidence>
<protein>
    <submittedName>
        <fullName evidence="2">Uncharacterized protein</fullName>
    </submittedName>
</protein>
<sequence>MEFHDNRGRGGRGRGKRGGKGSRGSKARGSSHSRGRGGFYPKKRGNSHNQNLDSNEWRFKNEYDESSIDSLRRETIENCSRQLIQSNAFSESRDFTNEEVQKIDEIISKLSIEEQINYDFIVPMPSLDTISTEKKQNVINDKELEKNDEHKEPEKKQEDLNDWLDNLIG</sequence>
<evidence type="ECO:0000256" key="1">
    <source>
        <dbReference type="SAM" id="MobiDB-lite"/>
    </source>
</evidence>
<feature type="region of interest" description="Disordered" evidence="1">
    <location>
        <begin position="138"/>
        <end position="169"/>
    </location>
</feature>
<feature type="region of interest" description="Disordered" evidence="1">
    <location>
        <begin position="1"/>
        <end position="59"/>
    </location>
</feature>
<keyword evidence="3" id="KW-1185">Reference proteome</keyword>
<evidence type="ECO:0000313" key="3">
    <source>
        <dbReference type="Proteomes" id="UP001470230"/>
    </source>
</evidence>
<gene>
    <name evidence="2" type="ORF">M9Y10_034589</name>
</gene>
<feature type="compositionally biased region" description="Basic residues" evidence="1">
    <location>
        <begin position="9"/>
        <end position="46"/>
    </location>
</feature>
<dbReference type="EMBL" id="JAPFFF010000005">
    <property type="protein sequence ID" value="KAK8889835.1"/>
    <property type="molecule type" value="Genomic_DNA"/>
</dbReference>
<accession>A0ABR2KIL2</accession>